<dbReference type="InParanoid" id="A0A152A6Z2"/>
<feature type="domain" description="J" evidence="6">
    <location>
        <begin position="9"/>
        <end position="73"/>
    </location>
</feature>
<evidence type="ECO:0000256" key="3">
    <source>
        <dbReference type="ARBA" id="ARBA00022490"/>
    </source>
</evidence>
<name>A0A152A6Z2_TIELA</name>
<keyword evidence="8" id="KW-1185">Reference proteome</keyword>
<evidence type="ECO:0000313" key="8">
    <source>
        <dbReference type="Proteomes" id="UP000076078"/>
    </source>
</evidence>
<dbReference type="InterPro" id="IPR001623">
    <property type="entry name" value="DnaJ_domain"/>
</dbReference>
<gene>
    <name evidence="7" type="ORF">DLAC_00801</name>
</gene>
<evidence type="ECO:0000259" key="6">
    <source>
        <dbReference type="PROSITE" id="PS50076"/>
    </source>
</evidence>
<keyword evidence="5" id="KW-0539">Nucleus</keyword>
<dbReference type="Gene3D" id="1.10.287.110">
    <property type="entry name" value="DnaJ domain"/>
    <property type="match status" value="1"/>
</dbReference>
<dbReference type="SUPFAM" id="SSF46565">
    <property type="entry name" value="Chaperone J-domain"/>
    <property type="match status" value="1"/>
</dbReference>
<dbReference type="GO" id="GO:0005681">
    <property type="term" value="C:spliceosomal complex"/>
    <property type="evidence" value="ECO:0007669"/>
    <property type="project" value="TreeGrafter"/>
</dbReference>
<evidence type="ECO:0000256" key="1">
    <source>
        <dbReference type="ARBA" id="ARBA00004123"/>
    </source>
</evidence>
<dbReference type="SUPFAM" id="SSF54928">
    <property type="entry name" value="RNA-binding domain, RBD"/>
    <property type="match status" value="1"/>
</dbReference>
<sequence length="292" mass="34048">MSNSSEIENWYQVLLIEEDATENQIQVAYRKLAKKYHPDKNKSEEAVVMFEKISKAQQTLLNQEKRSFLDSQLKLVRDRLAKDAAMDENRKRMKVDLQDREDKFKKRKEQDDRMKKNVEFQNMKFKEDFIKELYSHTPIPKKSNIKQQQQPQDNTISIKWRGKLNYTIDHLNDIFTSFGTVESISVIERSTTESKYSMALVTFSSLDSKQSMLSNIKDLKKKFKIKLVVDQATNGGNSSGNSGVDKSHLYREEIVNIVSNIPNTSPTTNDNITLNQDEEDDILNQMMNFKKK</sequence>
<proteinExistence type="predicted"/>
<dbReference type="PANTHER" id="PTHR44313:SF1">
    <property type="entry name" value="DNAJ HOMOLOG SUBFAMILY C MEMBER 17"/>
    <property type="match status" value="1"/>
</dbReference>
<reference evidence="7 8" key="1">
    <citation type="submission" date="2015-12" db="EMBL/GenBank/DDBJ databases">
        <title>Dictyostelia acquired genes for synthesis and detection of signals that induce cell-type specialization by lateral gene transfer from prokaryotes.</title>
        <authorList>
            <person name="Gloeckner G."/>
            <person name="Schaap P."/>
        </authorList>
    </citation>
    <scope>NUCLEOTIDE SEQUENCE [LARGE SCALE GENOMIC DNA]</scope>
    <source>
        <strain evidence="7 8">TK</strain>
    </source>
</reference>
<evidence type="ECO:0000256" key="2">
    <source>
        <dbReference type="ARBA" id="ARBA00004496"/>
    </source>
</evidence>
<evidence type="ECO:0000256" key="5">
    <source>
        <dbReference type="ARBA" id="ARBA00023242"/>
    </source>
</evidence>
<dbReference type="EMBL" id="LODT01000004">
    <property type="protein sequence ID" value="KYR02008.1"/>
    <property type="molecule type" value="Genomic_DNA"/>
</dbReference>
<dbReference type="CDD" id="cd06257">
    <property type="entry name" value="DnaJ"/>
    <property type="match status" value="1"/>
</dbReference>
<comment type="caution">
    <text evidence="7">The sequence shown here is derived from an EMBL/GenBank/DDBJ whole genome shotgun (WGS) entry which is preliminary data.</text>
</comment>
<protein>
    <recommendedName>
        <fullName evidence="6">J domain-containing protein</fullName>
    </recommendedName>
</protein>
<dbReference type="PANTHER" id="PTHR44313">
    <property type="entry name" value="DNAJ HOMOLOG SUBFAMILY C MEMBER 17"/>
    <property type="match status" value="1"/>
</dbReference>
<evidence type="ECO:0000313" key="7">
    <source>
        <dbReference type="EMBL" id="KYR02008.1"/>
    </source>
</evidence>
<comment type="subcellular location">
    <subcellularLocation>
        <location evidence="2">Cytoplasm</location>
    </subcellularLocation>
    <subcellularLocation>
        <location evidence="1">Nucleus</location>
    </subcellularLocation>
</comment>
<dbReference type="AlphaFoldDB" id="A0A152A6Z2"/>
<dbReference type="InterPro" id="IPR035979">
    <property type="entry name" value="RBD_domain_sf"/>
</dbReference>
<dbReference type="GO" id="GO:0003723">
    <property type="term" value="F:RNA binding"/>
    <property type="evidence" value="ECO:0007669"/>
    <property type="project" value="InterPro"/>
</dbReference>
<dbReference type="InterPro" id="IPR000504">
    <property type="entry name" value="RRM_dom"/>
</dbReference>
<keyword evidence="4" id="KW-0143">Chaperone</keyword>
<dbReference type="FunCoup" id="A0A152A6Z2">
    <property type="interactions" value="291"/>
</dbReference>
<evidence type="ECO:0000256" key="4">
    <source>
        <dbReference type="ARBA" id="ARBA00023186"/>
    </source>
</evidence>
<dbReference type="GO" id="GO:0000390">
    <property type="term" value="P:spliceosomal complex disassembly"/>
    <property type="evidence" value="ECO:0007669"/>
    <property type="project" value="TreeGrafter"/>
</dbReference>
<dbReference type="SMART" id="SM00271">
    <property type="entry name" value="DnaJ"/>
    <property type="match status" value="1"/>
</dbReference>
<dbReference type="PROSITE" id="PS50076">
    <property type="entry name" value="DNAJ_2"/>
    <property type="match status" value="1"/>
</dbReference>
<dbReference type="InterPro" id="IPR052094">
    <property type="entry name" value="Pre-mRNA-splicing_ERAD"/>
</dbReference>
<dbReference type="Gene3D" id="3.30.70.330">
    <property type="match status" value="1"/>
</dbReference>
<dbReference type="Pfam" id="PF00226">
    <property type="entry name" value="DnaJ"/>
    <property type="match status" value="1"/>
</dbReference>
<dbReference type="InterPro" id="IPR036869">
    <property type="entry name" value="J_dom_sf"/>
</dbReference>
<keyword evidence="3" id="KW-0963">Cytoplasm</keyword>
<accession>A0A152A6Z2</accession>
<dbReference type="PRINTS" id="PR00625">
    <property type="entry name" value="JDOMAIN"/>
</dbReference>
<dbReference type="Proteomes" id="UP000076078">
    <property type="component" value="Unassembled WGS sequence"/>
</dbReference>
<dbReference type="Pfam" id="PF00076">
    <property type="entry name" value="RRM_1"/>
    <property type="match status" value="1"/>
</dbReference>
<dbReference type="OMA" id="KSAGHAF"/>
<dbReference type="GO" id="GO:0005737">
    <property type="term" value="C:cytoplasm"/>
    <property type="evidence" value="ECO:0007669"/>
    <property type="project" value="UniProtKB-SubCell"/>
</dbReference>
<dbReference type="OrthoDB" id="376357at2759"/>
<dbReference type="CDD" id="cd00590">
    <property type="entry name" value="RRM_SF"/>
    <property type="match status" value="1"/>
</dbReference>
<organism evidence="7 8">
    <name type="scientific">Tieghemostelium lacteum</name>
    <name type="common">Slime mold</name>
    <name type="synonym">Dictyostelium lacteum</name>
    <dbReference type="NCBI Taxonomy" id="361077"/>
    <lineage>
        <taxon>Eukaryota</taxon>
        <taxon>Amoebozoa</taxon>
        <taxon>Evosea</taxon>
        <taxon>Eumycetozoa</taxon>
        <taxon>Dictyostelia</taxon>
        <taxon>Dictyosteliales</taxon>
        <taxon>Raperosteliaceae</taxon>
        <taxon>Tieghemostelium</taxon>
    </lineage>
</organism>
<dbReference type="InterPro" id="IPR012677">
    <property type="entry name" value="Nucleotide-bd_a/b_plait_sf"/>
</dbReference>